<name>A0AB39WMK4_9FLAO</name>
<keyword evidence="1" id="KW-0808">Transferase</keyword>
<dbReference type="InterPro" id="IPR029063">
    <property type="entry name" value="SAM-dependent_MTases_sf"/>
</dbReference>
<sequence length="249" mass="28807">MVNRNIRYVHHESVHNFSAAEEIVPYILSLLEPNSVVDVGCGTGTWLKVFSDNGITDFLGIDGNYVDRNTLKINSGSFIEFDLETFYSSQRKFDLAISLEVAEHLKEESAAVFIKSLTNLSDVVIFSAAIPNQGGQNHLNEQEPFYWISKFEKEGFECFDILRPVFWENKKVDCWYRQNIFLFTKNEALIDKLNSFDTFLNHHLVHPELLKIKERVLESQKSNYDVIISGKKGIKFYFQTLFMALKSRI</sequence>
<dbReference type="Gene3D" id="3.40.50.150">
    <property type="entry name" value="Vaccinia Virus protein VP39"/>
    <property type="match status" value="1"/>
</dbReference>
<dbReference type="EMBL" id="CP165627">
    <property type="protein sequence ID" value="XDV02339.1"/>
    <property type="molecule type" value="Genomic_DNA"/>
</dbReference>
<dbReference type="Pfam" id="PF13489">
    <property type="entry name" value="Methyltransf_23"/>
    <property type="match status" value="1"/>
</dbReference>
<reference evidence="1" key="1">
    <citation type="submission" date="2024-07" db="EMBL/GenBank/DDBJ databases">
        <authorList>
            <person name="Biller S.J."/>
        </authorList>
    </citation>
    <scope>NUCLEOTIDE SEQUENCE</scope>
    <source>
        <strain evidence="1">WC2429</strain>
    </source>
</reference>
<dbReference type="RefSeq" id="WP_369765627.1">
    <property type="nucleotide sequence ID" value="NZ_CP165627.1"/>
</dbReference>
<dbReference type="GO" id="GO:0008168">
    <property type="term" value="F:methyltransferase activity"/>
    <property type="evidence" value="ECO:0007669"/>
    <property type="project" value="UniProtKB-KW"/>
</dbReference>
<dbReference type="AlphaFoldDB" id="A0AB39WMK4"/>
<proteinExistence type="predicted"/>
<gene>
    <name evidence="1" type="ORF">AB3G32_01460</name>
</gene>
<organism evidence="1">
    <name type="scientific">Flavobacterium sp. WC2429</name>
    <dbReference type="NCBI Taxonomy" id="3234140"/>
    <lineage>
        <taxon>Bacteria</taxon>
        <taxon>Pseudomonadati</taxon>
        <taxon>Bacteroidota</taxon>
        <taxon>Flavobacteriia</taxon>
        <taxon>Flavobacteriales</taxon>
        <taxon>Flavobacteriaceae</taxon>
        <taxon>Flavobacterium</taxon>
    </lineage>
</organism>
<dbReference type="SUPFAM" id="SSF53335">
    <property type="entry name" value="S-adenosyl-L-methionine-dependent methyltransferases"/>
    <property type="match status" value="1"/>
</dbReference>
<dbReference type="GO" id="GO:0032259">
    <property type="term" value="P:methylation"/>
    <property type="evidence" value="ECO:0007669"/>
    <property type="project" value="UniProtKB-KW"/>
</dbReference>
<evidence type="ECO:0000313" key="1">
    <source>
        <dbReference type="EMBL" id="XDV02339.1"/>
    </source>
</evidence>
<keyword evidence="1" id="KW-0489">Methyltransferase</keyword>
<accession>A0AB39WMK4</accession>
<protein>
    <submittedName>
        <fullName evidence="1">Methyltransferase domain-containing protein</fullName>
    </submittedName>
</protein>
<dbReference type="CDD" id="cd02440">
    <property type="entry name" value="AdoMet_MTases"/>
    <property type="match status" value="1"/>
</dbReference>